<dbReference type="EC" id="6.5.1.8" evidence="1"/>
<feature type="region of interest" description="Disordered" evidence="10">
    <location>
        <begin position="290"/>
        <end position="317"/>
    </location>
</feature>
<evidence type="ECO:0000313" key="12">
    <source>
        <dbReference type="Proteomes" id="UP000324767"/>
    </source>
</evidence>
<evidence type="ECO:0000256" key="5">
    <source>
        <dbReference type="ARBA" id="ARBA00023134"/>
    </source>
</evidence>
<dbReference type="Gene3D" id="3.90.1860.10">
    <property type="entry name" value="tRNA-splicing ligase RtcB"/>
    <property type="match status" value="1"/>
</dbReference>
<accession>A0A5M8PMS4</accession>
<protein>
    <recommendedName>
        <fullName evidence="1">3'-phosphate/5'-hydroxy nucleic acid ligase</fullName>
        <ecNumber evidence="1">6.5.1.8</ecNumber>
    </recommendedName>
</protein>
<keyword evidence="3 9" id="KW-0479">Metal-binding</keyword>
<comment type="caution">
    <text evidence="11">The sequence shown here is derived from an EMBL/GenBank/DDBJ whole genome shotgun (WGS) entry which is preliminary data.</text>
</comment>
<comment type="cofactor">
    <cofactor evidence="9">
        <name>Mn(2+)</name>
        <dbReference type="ChEBI" id="CHEBI:29035"/>
    </cofactor>
    <text evidence="9">Binds 2 manganese ions per subunit.</text>
</comment>
<dbReference type="GO" id="GO:0170057">
    <property type="term" value="F:RNA ligase (GTP) activity"/>
    <property type="evidence" value="ECO:0007669"/>
    <property type="project" value="UniProtKB-EC"/>
</dbReference>
<name>A0A5M8PMS4_9LECA</name>
<evidence type="ECO:0000256" key="1">
    <source>
        <dbReference type="ARBA" id="ARBA00012726"/>
    </source>
</evidence>
<sequence length="383" mass="41984">MRVYYQLKEIPTAQSTFSPITPTSTHYQLPKSKRPLALFQASSTPRRHRLWHGTYKTTLSRTQVDGNKGRKIAEKLRGLEGAWRTQSDREAWLTPARNGISPSAPSGAGNHFAELQIIEEAHTSTLPGLSPQQTLHADDVVLLVHSGSRGYGGDILKRYTADNRTSIHESDAVATDYLSEHARACAWAIKNRDLIALRFRVCLEPGNEAWDLGINDRNAGAADTDTVIAARQHVKGWDSAQASPSFPNKTNTPLLTSSDRNILRFNAINSMSISNARSMLLPVSYSESAPRHYRTRPHQPSSPHNNNAIPATTTAPNPTRFAAAPPVYGSWVAVGPVLVAEVDAVALPACSVKLAQVSLVVLEVWTTTLLLPKKDSEPDRVLR</sequence>
<evidence type="ECO:0000256" key="2">
    <source>
        <dbReference type="ARBA" id="ARBA00022598"/>
    </source>
</evidence>
<evidence type="ECO:0000256" key="3">
    <source>
        <dbReference type="ARBA" id="ARBA00022723"/>
    </source>
</evidence>
<dbReference type="SUPFAM" id="SSF103365">
    <property type="entry name" value="Hypothetical protein PH1602"/>
    <property type="match status" value="1"/>
</dbReference>
<feature type="binding site" evidence="8">
    <location>
        <begin position="110"/>
        <end position="114"/>
    </location>
    <ligand>
        <name>GMP</name>
        <dbReference type="ChEBI" id="CHEBI:58115"/>
    </ligand>
</feature>
<organism evidence="11 12">
    <name type="scientific">Lasallia pustulata</name>
    <dbReference type="NCBI Taxonomy" id="136370"/>
    <lineage>
        <taxon>Eukaryota</taxon>
        <taxon>Fungi</taxon>
        <taxon>Dikarya</taxon>
        <taxon>Ascomycota</taxon>
        <taxon>Pezizomycotina</taxon>
        <taxon>Lecanoromycetes</taxon>
        <taxon>OSLEUM clade</taxon>
        <taxon>Umbilicariomycetidae</taxon>
        <taxon>Umbilicariales</taxon>
        <taxon>Umbilicariaceae</taxon>
        <taxon>Lasallia</taxon>
    </lineage>
</organism>
<dbReference type="GO" id="GO:0005525">
    <property type="term" value="F:GTP binding"/>
    <property type="evidence" value="ECO:0007669"/>
    <property type="project" value="UniProtKB-KW"/>
</dbReference>
<dbReference type="EMBL" id="VXIT01000008">
    <property type="protein sequence ID" value="KAA6410829.1"/>
    <property type="molecule type" value="Genomic_DNA"/>
</dbReference>
<feature type="binding site" evidence="9">
    <location>
        <position position="145"/>
    </location>
    <ligand>
        <name>Mn(2+)</name>
        <dbReference type="ChEBI" id="CHEBI:29035"/>
        <label>2</label>
    </ligand>
</feature>
<evidence type="ECO:0000256" key="10">
    <source>
        <dbReference type="SAM" id="MobiDB-lite"/>
    </source>
</evidence>
<dbReference type="Pfam" id="PF01139">
    <property type="entry name" value="RtcB"/>
    <property type="match status" value="1"/>
</dbReference>
<reference evidence="11 12" key="1">
    <citation type="submission" date="2019-09" db="EMBL/GenBank/DDBJ databases">
        <title>The hologenome of the rock-dwelling lichen Lasallia pustulata.</title>
        <authorList>
            <person name="Greshake Tzovaras B."/>
            <person name="Segers F."/>
            <person name="Bicker A."/>
            <person name="Dal Grande F."/>
            <person name="Otte J."/>
            <person name="Hankeln T."/>
            <person name="Schmitt I."/>
            <person name="Ebersberger I."/>
        </authorList>
    </citation>
    <scope>NUCLEOTIDE SEQUENCE [LARGE SCALE GENOMIC DNA]</scope>
    <source>
        <strain evidence="11">A1-1</strain>
    </source>
</reference>
<dbReference type="OrthoDB" id="10249697at2759"/>
<keyword evidence="4 8" id="KW-0547">Nucleotide-binding</keyword>
<dbReference type="GO" id="GO:0003972">
    <property type="term" value="F:RNA ligase (ATP) activity"/>
    <property type="evidence" value="ECO:0007669"/>
    <property type="project" value="TreeGrafter"/>
</dbReference>
<evidence type="ECO:0000256" key="9">
    <source>
        <dbReference type="PIRSR" id="PIRSR601233-3"/>
    </source>
</evidence>
<dbReference type="Proteomes" id="UP000324767">
    <property type="component" value="Unassembled WGS sequence"/>
</dbReference>
<keyword evidence="2" id="KW-0436">Ligase</keyword>
<evidence type="ECO:0000256" key="7">
    <source>
        <dbReference type="ARBA" id="ARBA00047746"/>
    </source>
</evidence>
<dbReference type="AlphaFoldDB" id="A0A5M8PMS4"/>
<keyword evidence="5 8" id="KW-0342">GTP-binding</keyword>
<dbReference type="PANTHER" id="PTHR11118:SF1">
    <property type="entry name" value="RNA-SPLICING LIGASE RTCB HOMOLOG"/>
    <property type="match status" value="1"/>
</dbReference>
<comment type="catalytic activity">
    <reaction evidence="7">
        <text>a 3'-end 3'-phospho-ribonucleotide-RNA + a 5'-end dephospho-ribonucleoside-RNA + GTP = a ribonucleotidyl-ribonucleotide-RNA + GMP + diphosphate</text>
        <dbReference type="Rhea" id="RHEA:68076"/>
        <dbReference type="Rhea" id="RHEA-COMP:10463"/>
        <dbReference type="Rhea" id="RHEA-COMP:13936"/>
        <dbReference type="Rhea" id="RHEA-COMP:17355"/>
        <dbReference type="ChEBI" id="CHEBI:33019"/>
        <dbReference type="ChEBI" id="CHEBI:37565"/>
        <dbReference type="ChEBI" id="CHEBI:58115"/>
        <dbReference type="ChEBI" id="CHEBI:83062"/>
        <dbReference type="ChEBI" id="CHEBI:138284"/>
        <dbReference type="ChEBI" id="CHEBI:173118"/>
        <dbReference type="EC" id="6.5.1.8"/>
    </reaction>
</comment>
<dbReference type="InterPro" id="IPR036025">
    <property type="entry name" value="RtcB-like_sf"/>
</dbReference>
<dbReference type="GO" id="GO:0046872">
    <property type="term" value="F:metal ion binding"/>
    <property type="evidence" value="ECO:0007669"/>
    <property type="project" value="UniProtKB-KW"/>
</dbReference>
<evidence type="ECO:0000256" key="6">
    <source>
        <dbReference type="ARBA" id="ARBA00023211"/>
    </source>
</evidence>
<evidence type="ECO:0000256" key="8">
    <source>
        <dbReference type="PIRSR" id="PIRSR601233-2"/>
    </source>
</evidence>
<dbReference type="GO" id="GO:0006396">
    <property type="term" value="P:RNA processing"/>
    <property type="evidence" value="ECO:0007669"/>
    <property type="project" value="InterPro"/>
</dbReference>
<evidence type="ECO:0000256" key="4">
    <source>
        <dbReference type="ARBA" id="ARBA00022741"/>
    </source>
</evidence>
<feature type="binding site" evidence="9">
    <location>
        <position position="111"/>
    </location>
    <ligand>
        <name>Mn(2+)</name>
        <dbReference type="ChEBI" id="CHEBI:29035"/>
        <label>1</label>
    </ligand>
</feature>
<gene>
    <name evidence="11" type="ORF">FRX48_05139</name>
</gene>
<proteinExistence type="predicted"/>
<dbReference type="InterPro" id="IPR001233">
    <property type="entry name" value="RtcB"/>
</dbReference>
<feature type="compositionally biased region" description="Low complexity" evidence="10">
    <location>
        <begin position="303"/>
        <end position="317"/>
    </location>
</feature>
<dbReference type="PANTHER" id="PTHR11118">
    <property type="entry name" value="RNA-SPLICING LIGASE RTCB HOMOLOG"/>
    <property type="match status" value="1"/>
</dbReference>
<keyword evidence="6 9" id="KW-0464">Manganese</keyword>
<evidence type="ECO:0000313" key="11">
    <source>
        <dbReference type="EMBL" id="KAA6410829.1"/>
    </source>
</evidence>